<feature type="compositionally biased region" description="Acidic residues" evidence="5">
    <location>
        <begin position="250"/>
        <end position="276"/>
    </location>
</feature>
<dbReference type="Proteomes" id="UP000001302">
    <property type="component" value="Chromosome"/>
</dbReference>
<proteinExistence type="predicted"/>
<keyword evidence="2" id="KW-0132">Cell division</keyword>
<dbReference type="Gene3D" id="1.10.10.10">
    <property type="entry name" value="Winged helix-like DNA-binding domain superfamily/Winged helix DNA-binding domain"/>
    <property type="match status" value="2"/>
</dbReference>
<dbReference type="PANTHER" id="PTHR34298:SF2">
    <property type="entry name" value="SEGREGATION AND CONDENSATION PROTEIN B"/>
    <property type="match status" value="1"/>
</dbReference>
<dbReference type="InterPro" id="IPR036388">
    <property type="entry name" value="WH-like_DNA-bd_sf"/>
</dbReference>
<evidence type="ECO:0000313" key="7">
    <source>
        <dbReference type="Proteomes" id="UP000001302"/>
    </source>
</evidence>
<dbReference type="HOGENOM" id="CLU_045647_3_0_5"/>
<evidence type="ECO:0000256" key="3">
    <source>
        <dbReference type="ARBA" id="ARBA00022829"/>
    </source>
</evidence>
<protein>
    <recommendedName>
        <fullName evidence="8">Segregation and condensation protein B</fullName>
    </recommendedName>
</protein>
<evidence type="ECO:0000256" key="1">
    <source>
        <dbReference type="ARBA" id="ARBA00022490"/>
    </source>
</evidence>
<dbReference type="InterPro" id="IPR005234">
    <property type="entry name" value="ScpB_csome_segregation"/>
</dbReference>
<dbReference type="GO" id="GO:0051301">
    <property type="term" value="P:cell division"/>
    <property type="evidence" value="ECO:0007669"/>
    <property type="project" value="UniProtKB-KW"/>
</dbReference>
<feature type="region of interest" description="Disordered" evidence="5">
    <location>
        <begin position="240"/>
        <end position="276"/>
    </location>
</feature>
<accession>E0TEB7</accession>
<dbReference type="PANTHER" id="PTHR34298">
    <property type="entry name" value="SEGREGATION AND CONDENSATION PROTEIN B"/>
    <property type="match status" value="1"/>
</dbReference>
<evidence type="ECO:0000256" key="5">
    <source>
        <dbReference type="SAM" id="MobiDB-lite"/>
    </source>
</evidence>
<keyword evidence="7" id="KW-1185">Reference proteome</keyword>
<reference evidence="7" key="1">
    <citation type="submission" date="2010-08" db="EMBL/GenBank/DDBJ databases">
        <title>Genome sequence of Parvularcula bermudensis HTCC2503.</title>
        <authorList>
            <person name="Kang D.-M."/>
            <person name="Oh H.-M."/>
            <person name="Cho J.-C."/>
        </authorList>
    </citation>
    <scope>NUCLEOTIDE SEQUENCE [LARGE SCALE GENOMIC DNA]</scope>
    <source>
        <strain evidence="7">ATCC BAA-594 / HTCC2503 / KCTC 12087</strain>
    </source>
</reference>
<keyword evidence="3" id="KW-0159">Chromosome partition</keyword>
<evidence type="ECO:0000313" key="6">
    <source>
        <dbReference type="EMBL" id="ADM09492.1"/>
    </source>
</evidence>
<reference evidence="6 7" key="2">
    <citation type="journal article" date="2011" name="J. Bacteriol.">
        <title>Complete genome sequence of strain HTCC2503T of Parvularcula bermudensis, the type species of the order "Parvularculales" in the class Alphaproteobacteria.</title>
        <authorList>
            <person name="Oh H.M."/>
            <person name="Kang I."/>
            <person name="Vergin K.L."/>
            <person name="Kang D."/>
            <person name="Rhee K.H."/>
            <person name="Giovannoni S.J."/>
            <person name="Cho J.C."/>
        </authorList>
    </citation>
    <scope>NUCLEOTIDE SEQUENCE [LARGE SCALE GENOMIC DNA]</scope>
    <source>
        <strain evidence="7">ATCC BAA-594 / HTCC2503 / KCTC 12087</strain>
    </source>
</reference>
<dbReference type="SUPFAM" id="SSF46785">
    <property type="entry name" value="Winged helix' DNA-binding domain"/>
    <property type="match status" value="2"/>
</dbReference>
<sequence>MTMTGDKAMDPRSAQETLEAAFKDRPQGASDQPEDPAEDSHGQVTSMTNEEVDIADNPFAQATADHHILRQLEAVLFAASHSVSEEALGARIQGLDPDRHLAMLQKHYAQRGVNLRKIGEGWQFVSAPDLSGVLVEHRVQVRKLSRAALETLAIIAYHQPCSRADIEDVRGVSVAKGSLDQLLELGWIKLRGRRQTAPGRPVLYGTTLSFLEHFGLEALTDLPGLGDLKAAGLLDANLPPGFSVPTPKEGEEDDLHDETIEEEPAFQVDFTDEDES</sequence>
<name>E0TEB7_PARBH</name>
<evidence type="ECO:0000256" key="4">
    <source>
        <dbReference type="ARBA" id="ARBA00023306"/>
    </source>
</evidence>
<dbReference type="OrthoDB" id="9806226at2"/>
<dbReference type="eggNOG" id="COG1386">
    <property type="taxonomic scope" value="Bacteria"/>
</dbReference>
<dbReference type="RefSeq" id="WP_013300466.1">
    <property type="nucleotide sequence ID" value="NC_014414.1"/>
</dbReference>
<feature type="region of interest" description="Disordered" evidence="5">
    <location>
        <begin position="1"/>
        <end position="46"/>
    </location>
</feature>
<dbReference type="KEGG" id="pbr:PB2503_07132"/>
<organism evidence="6 7">
    <name type="scientific">Parvularcula bermudensis (strain ATCC BAA-594 / HTCC2503 / KCTC 12087)</name>
    <dbReference type="NCBI Taxonomy" id="314260"/>
    <lineage>
        <taxon>Bacteria</taxon>
        <taxon>Pseudomonadati</taxon>
        <taxon>Pseudomonadota</taxon>
        <taxon>Alphaproteobacteria</taxon>
        <taxon>Parvularculales</taxon>
        <taxon>Parvularculaceae</taxon>
        <taxon>Parvularcula</taxon>
    </lineage>
</organism>
<dbReference type="Pfam" id="PF04079">
    <property type="entry name" value="SMC_ScpB"/>
    <property type="match status" value="1"/>
</dbReference>
<dbReference type="EMBL" id="CP002156">
    <property type="protein sequence ID" value="ADM09492.1"/>
    <property type="molecule type" value="Genomic_DNA"/>
</dbReference>
<evidence type="ECO:0008006" key="8">
    <source>
        <dbReference type="Google" id="ProtNLM"/>
    </source>
</evidence>
<dbReference type="AlphaFoldDB" id="E0TEB7"/>
<dbReference type="InterPro" id="IPR036390">
    <property type="entry name" value="WH_DNA-bd_sf"/>
</dbReference>
<gene>
    <name evidence="6" type="ordered locus">PB2503_07132</name>
</gene>
<dbReference type="GO" id="GO:0051304">
    <property type="term" value="P:chromosome separation"/>
    <property type="evidence" value="ECO:0007669"/>
    <property type="project" value="InterPro"/>
</dbReference>
<keyword evidence="1" id="KW-0963">Cytoplasm</keyword>
<dbReference type="STRING" id="314260.PB2503_07132"/>
<evidence type="ECO:0000256" key="2">
    <source>
        <dbReference type="ARBA" id="ARBA00022618"/>
    </source>
</evidence>
<keyword evidence="4" id="KW-0131">Cell cycle</keyword>